<dbReference type="EMBL" id="GG745336">
    <property type="protein sequence ID" value="KNE60536.1"/>
    <property type="molecule type" value="Genomic_DNA"/>
</dbReference>
<protein>
    <submittedName>
        <fullName evidence="1">Uncharacterized protein</fullName>
    </submittedName>
</protein>
<dbReference type="AlphaFoldDB" id="A0A0L0SDH6"/>
<proteinExistence type="predicted"/>
<gene>
    <name evidence="1" type="ORF">AMAG_18555</name>
</gene>
<reference evidence="2" key="2">
    <citation type="submission" date="2009-11" db="EMBL/GenBank/DDBJ databases">
        <title>The Genome Sequence of Allomyces macrogynus strain ATCC 38327.</title>
        <authorList>
            <consortium name="The Broad Institute Genome Sequencing Platform"/>
            <person name="Russ C."/>
            <person name="Cuomo C."/>
            <person name="Shea T."/>
            <person name="Young S.K."/>
            <person name="Zeng Q."/>
            <person name="Koehrsen M."/>
            <person name="Haas B."/>
            <person name="Borodovsky M."/>
            <person name="Guigo R."/>
            <person name="Alvarado L."/>
            <person name="Berlin A."/>
            <person name="Borenstein D."/>
            <person name="Chen Z."/>
            <person name="Engels R."/>
            <person name="Freedman E."/>
            <person name="Gellesch M."/>
            <person name="Goldberg J."/>
            <person name="Griggs A."/>
            <person name="Gujja S."/>
            <person name="Heiman D."/>
            <person name="Hepburn T."/>
            <person name="Howarth C."/>
            <person name="Jen D."/>
            <person name="Larson L."/>
            <person name="Lewis B."/>
            <person name="Mehta T."/>
            <person name="Park D."/>
            <person name="Pearson M."/>
            <person name="Roberts A."/>
            <person name="Saif S."/>
            <person name="Shenoy N."/>
            <person name="Sisk P."/>
            <person name="Stolte C."/>
            <person name="Sykes S."/>
            <person name="Walk T."/>
            <person name="White J."/>
            <person name="Yandava C."/>
            <person name="Burger G."/>
            <person name="Gray M.W."/>
            <person name="Holland P.W.H."/>
            <person name="King N."/>
            <person name="Lang F.B.F."/>
            <person name="Roger A.J."/>
            <person name="Ruiz-Trillo I."/>
            <person name="Lander E."/>
            <person name="Nusbaum C."/>
        </authorList>
    </citation>
    <scope>NUCLEOTIDE SEQUENCE [LARGE SCALE GENOMIC DNA]</scope>
    <source>
        <strain evidence="2">ATCC 38327</strain>
    </source>
</reference>
<organism evidence="1 2">
    <name type="scientific">Allomyces macrogynus (strain ATCC 38327)</name>
    <name type="common">Allomyces javanicus var. macrogynus</name>
    <dbReference type="NCBI Taxonomy" id="578462"/>
    <lineage>
        <taxon>Eukaryota</taxon>
        <taxon>Fungi</taxon>
        <taxon>Fungi incertae sedis</taxon>
        <taxon>Blastocladiomycota</taxon>
        <taxon>Blastocladiomycetes</taxon>
        <taxon>Blastocladiales</taxon>
        <taxon>Blastocladiaceae</taxon>
        <taxon>Allomyces</taxon>
    </lineage>
</organism>
<keyword evidence="2" id="KW-1185">Reference proteome</keyword>
<evidence type="ECO:0000313" key="2">
    <source>
        <dbReference type="Proteomes" id="UP000054350"/>
    </source>
</evidence>
<dbReference type="Proteomes" id="UP000054350">
    <property type="component" value="Unassembled WGS sequence"/>
</dbReference>
<reference evidence="1 2" key="1">
    <citation type="submission" date="2009-11" db="EMBL/GenBank/DDBJ databases">
        <title>Annotation of Allomyces macrogynus ATCC 38327.</title>
        <authorList>
            <consortium name="The Broad Institute Genome Sequencing Platform"/>
            <person name="Russ C."/>
            <person name="Cuomo C."/>
            <person name="Burger G."/>
            <person name="Gray M.W."/>
            <person name="Holland P.W.H."/>
            <person name="King N."/>
            <person name="Lang F.B.F."/>
            <person name="Roger A.J."/>
            <person name="Ruiz-Trillo I."/>
            <person name="Young S.K."/>
            <person name="Zeng Q."/>
            <person name="Gargeya S."/>
            <person name="Fitzgerald M."/>
            <person name="Haas B."/>
            <person name="Abouelleil A."/>
            <person name="Alvarado L."/>
            <person name="Arachchi H.M."/>
            <person name="Berlin A."/>
            <person name="Chapman S.B."/>
            <person name="Gearin G."/>
            <person name="Goldberg J."/>
            <person name="Griggs A."/>
            <person name="Gujja S."/>
            <person name="Hansen M."/>
            <person name="Heiman D."/>
            <person name="Howarth C."/>
            <person name="Larimer J."/>
            <person name="Lui A."/>
            <person name="MacDonald P.J.P."/>
            <person name="McCowen C."/>
            <person name="Montmayeur A."/>
            <person name="Murphy C."/>
            <person name="Neiman D."/>
            <person name="Pearson M."/>
            <person name="Priest M."/>
            <person name="Roberts A."/>
            <person name="Saif S."/>
            <person name="Shea T."/>
            <person name="Sisk P."/>
            <person name="Stolte C."/>
            <person name="Sykes S."/>
            <person name="Wortman J."/>
            <person name="Nusbaum C."/>
            <person name="Birren B."/>
        </authorList>
    </citation>
    <scope>NUCLEOTIDE SEQUENCE [LARGE SCALE GENOMIC DNA]</scope>
    <source>
        <strain evidence="1 2">ATCC 38327</strain>
    </source>
</reference>
<dbReference type="VEuPathDB" id="FungiDB:AMAG_18555"/>
<evidence type="ECO:0000313" key="1">
    <source>
        <dbReference type="EMBL" id="KNE60536.1"/>
    </source>
</evidence>
<accession>A0A0L0SDH6</accession>
<name>A0A0L0SDH6_ALLM3</name>
<sequence>MLAAPRLKCLQLESHDLNVELLRCGLCCLSGTLRELDLASTSGFHPMSTNMMDGGPRVSWTSTAMGPVVWRSPRTSLGPVSALSYLVDDVRLMNSSRCCSRLARPVAIKMVRVLGSRPCRNSSRCI</sequence>